<name>A0A427AVQ9_ENSVE</name>
<dbReference type="Proteomes" id="UP000287651">
    <property type="component" value="Unassembled WGS sequence"/>
</dbReference>
<dbReference type="SUPFAM" id="SSF48452">
    <property type="entry name" value="TPR-like"/>
    <property type="match status" value="1"/>
</dbReference>
<proteinExistence type="predicted"/>
<dbReference type="GO" id="GO:0045892">
    <property type="term" value="P:negative regulation of DNA-templated transcription"/>
    <property type="evidence" value="ECO:0007669"/>
    <property type="project" value="InterPro"/>
</dbReference>
<evidence type="ECO:0000313" key="1">
    <source>
        <dbReference type="EMBL" id="RRT80340.1"/>
    </source>
</evidence>
<organism evidence="1 2">
    <name type="scientific">Ensete ventricosum</name>
    <name type="common">Abyssinian banana</name>
    <name type="synonym">Musa ensete</name>
    <dbReference type="NCBI Taxonomy" id="4639"/>
    <lineage>
        <taxon>Eukaryota</taxon>
        <taxon>Viridiplantae</taxon>
        <taxon>Streptophyta</taxon>
        <taxon>Embryophyta</taxon>
        <taxon>Tracheophyta</taxon>
        <taxon>Spermatophyta</taxon>
        <taxon>Magnoliopsida</taxon>
        <taxon>Liliopsida</taxon>
        <taxon>Zingiberales</taxon>
        <taxon>Musaceae</taxon>
        <taxon>Ensete</taxon>
    </lineage>
</organism>
<accession>A0A427AVQ9</accession>
<evidence type="ECO:0000313" key="2">
    <source>
        <dbReference type="Proteomes" id="UP000287651"/>
    </source>
</evidence>
<feature type="non-terminal residue" evidence="1">
    <location>
        <position position="1"/>
    </location>
</feature>
<dbReference type="InterPro" id="IPR019734">
    <property type="entry name" value="TPR_rpt"/>
</dbReference>
<gene>
    <name evidence="1" type="ORF">B296_00023510</name>
</gene>
<dbReference type="PANTHER" id="PTHR44749">
    <property type="entry name" value="SUPPRESSOR OF RPS4-RLD 1"/>
    <property type="match status" value="1"/>
</dbReference>
<dbReference type="SMART" id="SM00028">
    <property type="entry name" value="TPR"/>
    <property type="match status" value="2"/>
</dbReference>
<dbReference type="Pfam" id="PF13181">
    <property type="entry name" value="TPR_8"/>
    <property type="match status" value="1"/>
</dbReference>
<dbReference type="AlphaFoldDB" id="A0A427AVQ9"/>
<dbReference type="InterPro" id="IPR044650">
    <property type="entry name" value="SRFR1-like"/>
</dbReference>
<reference evidence="1 2" key="1">
    <citation type="journal article" date="2014" name="Agronomy (Basel)">
        <title>A Draft Genome Sequence for Ensete ventricosum, the Drought-Tolerant Tree Against Hunger.</title>
        <authorList>
            <person name="Harrison J."/>
            <person name="Moore K.A."/>
            <person name="Paszkiewicz K."/>
            <person name="Jones T."/>
            <person name="Grant M."/>
            <person name="Ambacheew D."/>
            <person name="Muzemil S."/>
            <person name="Studholme D.J."/>
        </authorList>
    </citation>
    <scope>NUCLEOTIDE SEQUENCE [LARGE SCALE GENOMIC DNA]</scope>
</reference>
<dbReference type="EMBL" id="AMZH03001168">
    <property type="protein sequence ID" value="RRT80340.1"/>
    <property type="molecule type" value="Genomic_DNA"/>
</dbReference>
<dbReference type="Gene3D" id="1.25.40.10">
    <property type="entry name" value="Tetratricopeptide repeat domain"/>
    <property type="match status" value="1"/>
</dbReference>
<dbReference type="PANTHER" id="PTHR44749:SF1">
    <property type="entry name" value="TETRATRICOPEPTIDE-LIKE HELICAL DOMAIN-CONTAINING PROTEIN"/>
    <property type="match status" value="1"/>
</dbReference>
<protein>
    <submittedName>
        <fullName evidence="1">Uncharacterized protein</fullName>
    </submittedName>
</protein>
<comment type="caution">
    <text evidence="1">The sequence shown here is derived from an EMBL/GenBank/DDBJ whole genome shotgun (WGS) entry which is preliminary data.</text>
</comment>
<sequence>AIEDLTKALEFEPNSPDILHERGQCSFDHLSTFSNELLILNSRTIMLLEEQGLALSAIGEYEEAEEAHLKSLHLDQCFLDAWAHLAQFYLDLANSEKALHCLEKVLLVNGRCSSGLLKHITYVVYFTMGWGNIGNVKDYDAVLDLEHDSMDKFVLQCLAFYQASHICYFSYYFLFFFL</sequence>
<dbReference type="InterPro" id="IPR011990">
    <property type="entry name" value="TPR-like_helical_dom_sf"/>
</dbReference>